<evidence type="ECO:0000256" key="1">
    <source>
        <dbReference type="SAM" id="MobiDB-lite"/>
    </source>
</evidence>
<evidence type="ECO:0000313" key="2">
    <source>
        <dbReference type="Proteomes" id="UP000887574"/>
    </source>
</evidence>
<dbReference type="PANTHER" id="PTHR22684">
    <property type="entry name" value="NULP1-RELATED"/>
    <property type="match status" value="1"/>
</dbReference>
<feature type="compositionally biased region" description="Basic residues" evidence="1">
    <location>
        <begin position="77"/>
        <end position="88"/>
    </location>
</feature>
<name>A0A915DBJ9_9BILA</name>
<evidence type="ECO:0000313" key="3">
    <source>
        <dbReference type="WBParaSite" id="jg1791"/>
    </source>
</evidence>
<dbReference type="WBParaSite" id="jg1791">
    <property type="protein sequence ID" value="jg1791"/>
    <property type="gene ID" value="jg1791"/>
</dbReference>
<feature type="compositionally biased region" description="Basic and acidic residues" evidence="1">
    <location>
        <begin position="9"/>
        <end position="19"/>
    </location>
</feature>
<dbReference type="InterPro" id="IPR006994">
    <property type="entry name" value="TCF25/Rqc1"/>
</dbReference>
<dbReference type="PANTHER" id="PTHR22684:SF0">
    <property type="entry name" value="RIBOSOME QUALITY CONTROL COMPLEX SUBUNIT TCF25"/>
    <property type="match status" value="1"/>
</dbReference>
<dbReference type="Pfam" id="PF04910">
    <property type="entry name" value="Tcf25"/>
    <property type="match status" value="1"/>
</dbReference>
<dbReference type="GO" id="GO:1990112">
    <property type="term" value="C:RQC complex"/>
    <property type="evidence" value="ECO:0007669"/>
    <property type="project" value="TreeGrafter"/>
</dbReference>
<feature type="region of interest" description="Disordered" evidence="1">
    <location>
        <begin position="1"/>
        <end position="90"/>
    </location>
</feature>
<sequence>MSSKHFRRFLSEQEAKEQEQQDEVSDEEPRSSKSTVNKFAFLHEGDESDEDKNVSQSSSSEEEVVEKTPSTLGSKLAAKKRKQKKKKGSQNDNFVDTLTLHIPDLTVSSDSQNNISQLMKIDPRSLNPDNELRKLLGKAFAGNTAPDNNNLRIAQAGRSVHRVIPGRMVKAKPEWPPIRQLGVFMSVEKQERGIIWYRFQHNEQYQLLQQHFWLYQKQMDHESILNSVLVKNPYHLDSLLLLAEIMRIQEDIQNSRDAIG</sequence>
<reference evidence="3" key="1">
    <citation type="submission" date="2022-11" db="UniProtKB">
        <authorList>
            <consortium name="WormBaseParasite"/>
        </authorList>
    </citation>
    <scope>IDENTIFICATION</scope>
</reference>
<dbReference type="AlphaFoldDB" id="A0A915DBJ9"/>
<dbReference type="Proteomes" id="UP000887574">
    <property type="component" value="Unplaced"/>
</dbReference>
<keyword evidence="2" id="KW-1185">Reference proteome</keyword>
<accession>A0A915DBJ9</accession>
<organism evidence="2 3">
    <name type="scientific">Ditylenchus dipsaci</name>
    <dbReference type="NCBI Taxonomy" id="166011"/>
    <lineage>
        <taxon>Eukaryota</taxon>
        <taxon>Metazoa</taxon>
        <taxon>Ecdysozoa</taxon>
        <taxon>Nematoda</taxon>
        <taxon>Chromadorea</taxon>
        <taxon>Rhabditida</taxon>
        <taxon>Tylenchina</taxon>
        <taxon>Tylenchomorpha</taxon>
        <taxon>Sphaerularioidea</taxon>
        <taxon>Anguinidae</taxon>
        <taxon>Anguininae</taxon>
        <taxon>Ditylenchus</taxon>
    </lineage>
</organism>
<proteinExistence type="predicted"/>
<protein>
    <submittedName>
        <fullName evidence="3">Uncharacterized protein</fullName>
    </submittedName>
</protein>